<dbReference type="NCBIfam" id="TIGR01682">
    <property type="entry name" value="moaD"/>
    <property type="match status" value="1"/>
</dbReference>
<proteinExistence type="inferred from homology"/>
<dbReference type="InterPro" id="IPR012675">
    <property type="entry name" value="Beta-grasp_dom_sf"/>
</dbReference>
<dbReference type="InterPro" id="IPR044672">
    <property type="entry name" value="MOCS2A"/>
</dbReference>
<accession>A0A3A3H0A8</accession>
<dbReference type="RefSeq" id="WP_119795009.1">
    <property type="nucleotide sequence ID" value="NZ_QYZD01000018.1"/>
</dbReference>
<name>A0A3A3H0A8_PANTH</name>
<dbReference type="CDD" id="cd00754">
    <property type="entry name" value="Ubl_MoaD"/>
    <property type="match status" value="1"/>
</dbReference>
<dbReference type="SUPFAM" id="SSF54285">
    <property type="entry name" value="MoaD/ThiS"/>
    <property type="match status" value="1"/>
</dbReference>
<dbReference type="InterPro" id="IPR003749">
    <property type="entry name" value="ThiS/MoaD-like"/>
</dbReference>
<dbReference type="EMBL" id="QYZD01000018">
    <property type="protein sequence ID" value="RJG22116.1"/>
    <property type="molecule type" value="Genomic_DNA"/>
</dbReference>
<dbReference type="PANTHER" id="PTHR33359:SF1">
    <property type="entry name" value="MOLYBDOPTERIN SYNTHASE SULFUR CARRIER SUBUNIT"/>
    <property type="match status" value="1"/>
</dbReference>
<evidence type="ECO:0000256" key="1">
    <source>
        <dbReference type="ARBA" id="ARBA00022741"/>
    </source>
</evidence>
<gene>
    <name evidence="4" type="primary">moaD</name>
    <name evidence="4" type="ORF">DQX05_18605</name>
</gene>
<dbReference type="GO" id="GO:0006777">
    <property type="term" value="P:Mo-molybdopterin cofactor biosynthetic process"/>
    <property type="evidence" value="ECO:0007669"/>
    <property type="project" value="InterPro"/>
</dbReference>
<reference evidence="4 5" key="1">
    <citation type="submission" date="2018-09" db="EMBL/GenBank/DDBJ databases">
        <title>Paenibacillus SK2017-BO5.</title>
        <authorList>
            <person name="Piskunova J.V."/>
            <person name="Dubiley S.A."/>
            <person name="Severinov K.V."/>
        </authorList>
    </citation>
    <scope>NUCLEOTIDE SEQUENCE [LARGE SCALE GENOMIC DNA]</scope>
    <source>
        <strain evidence="4 5">BO5</strain>
    </source>
</reference>
<dbReference type="GO" id="GO:1990133">
    <property type="term" value="C:molybdopterin adenylyltransferase complex"/>
    <property type="evidence" value="ECO:0007669"/>
    <property type="project" value="TreeGrafter"/>
</dbReference>
<dbReference type="GO" id="GO:0000166">
    <property type="term" value="F:nucleotide binding"/>
    <property type="evidence" value="ECO:0007669"/>
    <property type="project" value="UniProtKB-KW"/>
</dbReference>
<dbReference type="InterPro" id="IPR016155">
    <property type="entry name" value="Mopterin_synth/thiamin_S_b"/>
</dbReference>
<evidence type="ECO:0000313" key="5">
    <source>
        <dbReference type="Proteomes" id="UP000266177"/>
    </source>
</evidence>
<organism evidence="4 5">
    <name type="scientific">Paenibacillus thiaminolyticus</name>
    <name type="common">Bacillus thiaminolyticus</name>
    <dbReference type="NCBI Taxonomy" id="49283"/>
    <lineage>
        <taxon>Bacteria</taxon>
        <taxon>Bacillati</taxon>
        <taxon>Bacillota</taxon>
        <taxon>Bacilli</taxon>
        <taxon>Bacillales</taxon>
        <taxon>Paenibacillaceae</taxon>
        <taxon>Paenibacillus</taxon>
    </lineage>
</organism>
<evidence type="ECO:0000256" key="2">
    <source>
        <dbReference type="ARBA" id="ARBA00024200"/>
    </source>
</evidence>
<evidence type="ECO:0000313" key="4">
    <source>
        <dbReference type="EMBL" id="RJG22116.1"/>
    </source>
</evidence>
<dbReference type="Gene3D" id="3.10.20.30">
    <property type="match status" value="1"/>
</dbReference>
<sequence>MKILLFAHLREQLGASELILDLEPLTVEELMQRLREIYPSLSLDHVMVAVNESLVDSGYPVQAADTVALLPPVSGG</sequence>
<keyword evidence="1" id="KW-0547">Nucleotide-binding</keyword>
<comment type="caution">
    <text evidence="4">The sequence shown here is derived from an EMBL/GenBank/DDBJ whole genome shotgun (WGS) entry which is preliminary data.</text>
</comment>
<protein>
    <recommendedName>
        <fullName evidence="3">Molybdopterin synthase sulfur carrier subunit</fullName>
    </recommendedName>
</protein>
<dbReference type="PANTHER" id="PTHR33359">
    <property type="entry name" value="MOLYBDOPTERIN SYNTHASE SULFUR CARRIER SUBUNIT"/>
    <property type="match status" value="1"/>
</dbReference>
<dbReference type="UniPathway" id="UPA00344"/>
<dbReference type="AlphaFoldDB" id="A0A3A3H0A8"/>
<evidence type="ECO:0000256" key="3">
    <source>
        <dbReference type="ARBA" id="ARBA00024247"/>
    </source>
</evidence>
<comment type="similarity">
    <text evidence="2">Belongs to the MoaD family.</text>
</comment>
<dbReference type="Proteomes" id="UP000266177">
    <property type="component" value="Unassembled WGS sequence"/>
</dbReference>
<dbReference type="OrthoDB" id="9801945at2"/>
<dbReference type="Pfam" id="PF02597">
    <property type="entry name" value="ThiS"/>
    <property type="match status" value="1"/>
</dbReference>